<reference evidence="5" key="1">
    <citation type="submission" date="2021-01" db="EMBL/GenBank/DDBJ databases">
        <authorList>
            <person name="Corre E."/>
            <person name="Pelletier E."/>
            <person name="Niang G."/>
            <person name="Scheremetjew M."/>
            <person name="Finn R."/>
            <person name="Kale V."/>
            <person name="Holt S."/>
            <person name="Cochrane G."/>
            <person name="Meng A."/>
            <person name="Brown T."/>
            <person name="Cohen L."/>
        </authorList>
    </citation>
    <scope>NUCLEOTIDE SEQUENCE</scope>
    <source>
        <strain evidence="5">CCMP147</strain>
    </source>
</reference>
<dbReference type="GO" id="GO:0005634">
    <property type="term" value="C:nucleus"/>
    <property type="evidence" value="ECO:0007669"/>
    <property type="project" value="UniProtKB-UniRule"/>
</dbReference>
<feature type="compositionally biased region" description="Polar residues" evidence="3">
    <location>
        <begin position="41"/>
        <end position="53"/>
    </location>
</feature>
<gene>
    <name evidence="5" type="ORF">TDUB1175_LOCUS17134</name>
</gene>
<proteinExistence type="predicted"/>
<feature type="compositionally biased region" description="Polar residues" evidence="3">
    <location>
        <begin position="334"/>
        <end position="343"/>
    </location>
</feature>
<dbReference type="PROSITE" id="PS50118">
    <property type="entry name" value="HMG_BOX_2"/>
    <property type="match status" value="1"/>
</dbReference>
<feature type="region of interest" description="Disordered" evidence="3">
    <location>
        <begin position="246"/>
        <end position="300"/>
    </location>
</feature>
<feature type="region of interest" description="Disordered" evidence="3">
    <location>
        <begin position="129"/>
        <end position="169"/>
    </location>
</feature>
<dbReference type="Gene3D" id="1.10.30.10">
    <property type="entry name" value="High mobility group box domain"/>
    <property type="match status" value="1"/>
</dbReference>
<dbReference type="PANTHER" id="PTHR48112:SF15">
    <property type="entry name" value="HMG BOX DOMAIN-CONTAINING PROTEIN"/>
    <property type="match status" value="1"/>
</dbReference>
<dbReference type="EMBL" id="HBED01034174">
    <property type="protein sequence ID" value="CAD8318339.1"/>
    <property type="molecule type" value="Transcribed_RNA"/>
</dbReference>
<evidence type="ECO:0000259" key="4">
    <source>
        <dbReference type="PROSITE" id="PS50118"/>
    </source>
</evidence>
<evidence type="ECO:0000256" key="1">
    <source>
        <dbReference type="ARBA" id="ARBA00023125"/>
    </source>
</evidence>
<organism evidence="5">
    <name type="scientific">Pseudictyota dubia</name>
    <dbReference type="NCBI Taxonomy" id="2749911"/>
    <lineage>
        <taxon>Eukaryota</taxon>
        <taxon>Sar</taxon>
        <taxon>Stramenopiles</taxon>
        <taxon>Ochrophyta</taxon>
        <taxon>Bacillariophyta</taxon>
        <taxon>Mediophyceae</taxon>
        <taxon>Biddulphiophycidae</taxon>
        <taxon>Eupodiscales</taxon>
        <taxon>Odontellaceae</taxon>
        <taxon>Pseudictyota</taxon>
    </lineage>
</organism>
<feature type="region of interest" description="Disordered" evidence="3">
    <location>
        <begin position="1"/>
        <end position="116"/>
    </location>
</feature>
<sequence length="493" mass="55149">MSSKPIHVDANTNGNDDGKNNRQKSDEGKDEFSDSPPTPLPMNQTIQSLSEAVSVTKVAEGKETQKQEGDDCEQNHDLQKQRSPAGKDSQHPQSTTKKKGGRRKKAAGMPKRPLSAYNLFFREERAKIMAQADDVPKDGGGSQEGDHEGLHSPPFSCFETPKPSKAGRVGQYIPHGKVGFESLAKAVAAKWNVLTEDKKAIYRRMAAVEMARYRDEVRKWQASQVTSPRDEDHSPDEVMAAEQLSLHEPPSHPPGSQAHQQQSMISSRREVASDLPNGLEGASSPSLHRPDETDHDTSVFAKESDPSASTMIMMDHSNRHLVDEPEAPPDHTALGNTVNGSSNDDSDRHLLQHQHQQLQPIEQDEGQCPPDNRYPNWHNLPTPPAQCHSLAAVTTADRRNLVTNQPQQQVHITVQQDEQKHTGRYMYHSHNSHAPRGWSSSPKDILLLRRKQRKQRKHVLLQRIKRLRRAVAQERALQRHFGSYAAEDGPGLW</sequence>
<feature type="compositionally biased region" description="Basic and acidic residues" evidence="3">
    <location>
        <begin position="16"/>
        <end position="32"/>
    </location>
</feature>
<dbReference type="SMART" id="SM00398">
    <property type="entry name" value="HMG"/>
    <property type="match status" value="1"/>
</dbReference>
<feature type="compositionally biased region" description="Polar residues" evidence="3">
    <location>
        <begin position="257"/>
        <end position="266"/>
    </location>
</feature>
<evidence type="ECO:0000313" key="5">
    <source>
        <dbReference type="EMBL" id="CAD8318339.1"/>
    </source>
</evidence>
<dbReference type="GO" id="GO:0003677">
    <property type="term" value="F:DNA binding"/>
    <property type="evidence" value="ECO:0007669"/>
    <property type="project" value="UniProtKB-UniRule"/>
</dbReference>
<keyword evidence="1 2" id="KW-0238">DNA-binding</keyword>
<feature type="domain" description="HMG box" evidence="4">
    <location>
        <begin position="110"/>
        <end position="221"/>
    </location>
</feature>
<dbReference type="PANTHER" id="PTHR48112">
    <property type="entry name" value="HIGH MOBILITY GROUP PROTEIN DSP1"/>
    <property type="match status" value="1"/>
</dbReference>
<dbReference type="SUPFAM" id="SSF47095">
    <property type="entry name" value="HMG-box"/>
    <property type="match status" value="1"/>
</dbReference>
<dbReference type="InterPro" id="IPR009071">
    <property type="entry name" value="HMG_box_dom"/>
</dbReference>
<feature type="DNA-binding region" description="HMG box" evidence="2">
    <location>
        <begin position="110"/>
        <end position="221"/>
    </location>
</feature>
<evidence type="ECO:0000256" key="2">
    <source>
        <dbReference type="PROSITE-ProRule" id="PRU00267"/>
    </source>
</evidence>
<accession>A0A7R9WAM4</accession>
<name>A0A7R9WAM4_9STRA</name>
<evidence type="ECO:0000256" key="3">
    <source>
        <dbReference type="SAM" id="MobiDB-lite"/>
    </source>
</evidence>
<feature type="compositionally biased region" description="Basic residues" evidence="3">
    <location>
        <begin position="96"/>
        <end position="106"/>
    </location>
</feature>
<feature type="compositionally biased region" description="Basic and acidic residues" evidence="3">
    <location>
        <begin position="288"/>
        <end position="300"/>
    </location>
</feature>
<feature type="compositionally biased region" description="Basic and acidic residues" evidence="3">
    <location>
        <begin position="59"/>
        <end position="80"/>
    </location>
</feature>
<dbReference type="InterPro" id="IPR036910">
    <property type="entry name" value="HMG_box_dom_sf"/>
</dbReference>
<dbReference type="InterPro" id="IPR050342">
    <property type="entry name" value="HMGB"/>
</dbReference>
<keyword evidence="2" id="KW-0539">Nucleus</keyword>
<feature type="region of interest" description="Disordered" evidence="3">
    <location>
        <begin position="321"/>
        <end position="347"/>
    </location>
</feature>
<dbReference type="CDD" id="cd00084">
    <property type="entry name" value="HMG-box_SF"/>
    <property type="match status" value="1"/>
</dbReference>
<dbReference type="AlphaFoldDB" id="A0A7R9WAM4"/>
<protein>
    <recommendedName>
        <fullName evidence="4">HMG box domain-containing protein</fullName>
    </recommendedName>
</protein>